<protein>
    <submittedName>
        <fullName evidence="4">Exopolyphosphatase / guanosine-5'-triphosphate,3'-diphosphate pyrophosphatase</fullName>
    </submittedName>
</protein>
<dbReference type="CDD" id="cd24056">
    <property type="entry name" value="ASKHA_NBD_MtPPX1-like"/>
    <property type="match status" value="1"/>
</dbReference>
<sequence>MRIGVIDIGSNSAQLQVVDAFTGSPPLPSYAFKRPTLLGEEFGPDGAITDVGVRRVVSAAAAALAKAQKLEIEELYVFATSAVRDAENRDQVVDAIERRTGLRVQFLSGEDEARLTYHAAHRWYGWSAGRLLLLDIGGGSMEIVLGRDAEPELAVSLPLGAGRLTRRFFTSDPPPASEIKDLTRYVQDSVREVADRLRWEGAYRRAIATSKTFKQLARMAGAPPQRAGPFARRLLTVEDLERWIPRLAGLPAAQRAKLRGVSASRAHQILAGALTAKITMVALGVSTVDLCPWALREGIMLRHLQCADQAEPVPLQSVRTLREVAPASLVTPRTPMSPLRLAP</sequence>
<accession>A0A1H0TUP2</accession>
<name>A0A1H0TUP2_9PSEU</name>
<dbReference type="OrthoDB" id="9793035at2"/>
<dbReference type="RefSeq" id="WP_091381093.1">
    <property type="nucleotide sequence ID" value="NZ_FNDV01000010.1"/>
</dbReference>
<evidence type="ECO:0000259" key="3">
    <source>
        <dbReference type="Pfam" id="PF02541"/>
    </source>
</evidence>
<dbReference type="Proteomes" id="UP000199651">
    <property type="component" value="Unassembled WGS sequence"/>
</dbReference>
<evidence type="ECO:0000313" key="4">
    <source>
        <dbReference type="EMBL" id="SDP57266.1"/>
    </source>
</evidence>
<keyword evidence="2" id="KW-0378">Hydrolase</keyword>
<dbReference type="GO" id="GO:0016462">
    <property type="term" value="F:pyrophosphatase activity"/>
    <property type="evidence" value="ECO:0007669"/>
    <property type="project" value="TreeGrafter"/>
</dbReference>
<dbReference type="EMBL" id="FNJB01000010">
    <property type="protein sequence ID" value="SDP57266.1"/>
    <property type="molecule type" value="Genomic_DNA"/>
</dbReference>
<dbReference type="AlphaFoldDB" id="A0A1H0TUP2"/>
<dbReference type="FunFam" id="3.30.420.150:FF:000006">
    <property type="entry name" value="Ppx/GppA family phosphatase"/>
    <property type="match status" value="1"/>
</dbReference>
<evidence type="ECO:0000313" key="5">
    <source>
        <dbReference type="Proteomes" id="UP000199651"/>
    </source>
</evidence>
<comment type="similarity">
    <text evidence="1">Belongs to the GppA/Ppx family.</text>
</comment>
<evidence type="ECO:0000256" key="2">
    <source>
        <dbReference type="ARBA" id="ARBA00022801"/>
    </source>
</evidence>
<gene>
    <name evidence="4" type="ORF">SAMN05192558_110185</name>
</gene>
<dbReference type="Gene3D" id="3.30.420.40">
    <property type="match status" value="1"/>
</dbReference>
<dbReference type="Pfam" id="PF02541">
    <property type="entry name" value="Ppx-GppA"/>
    <property type="match status" value="1"/>
</dbReference>
<proteinExistence type="inferred from homology"/>
<organism evidence="4 5">
    <name type="scientific">Actinokineospora alba</name>
    <dbReference type="NCBI Taxonomy" id="504798"/>
    <lineage>
        <taxon>Bacteria</taxon>
        <taxon>Bacillati</taxon>
        <taxon>Actinomycetota</taxon>
        <taxon>Actinomycetes</taxon>
        <taxon>Pseudonocardiales</taxon>
        <taxon>Pseudonocardiaceae</taxon>
        <taxon>Actinokineospora</taxon>
    </lineage>
</organism>
<dbReference type="STRING" id="504798.SAMN05421871_110185"/>
<feature type="domain" description="Ppx/GppA phosphatase N-terminal" evidence="3">
    <location>
        <begin position="34"/>
        <end position="304"/>
    </location>
</feature>
<keyword evidence="5" id="KW-1185">Reference proteome</keyword>
<dbReference type="PANTHER" id="PTHR30005">
    <property type="entry name" value="EXOPOLYPHOSPHATASE"/>
    <property type="match status" value="1"/>
</dbReference>
<reference evidence="5" key="1">
    <citation type="submission" date="2016-10" db="EMBL/GenBank/DDBJ databases">
        <authorList>
            <person name="Varghese N."/>
            <person name="Submissions S."/>
        </authorList>
    </citation>
    <scope>NUCLEOTIDE SEQUENCE [LARGE SCALE GENOMIC DNA]</scope>
    <source>
        <strain evidence="5">IBRC-M 10655</strain>
    </source>
</reference>
<dbReference type="InterPro" id="IPR003695">
    <property type="entry name" value="Ppx_GppA_N"/>
</dbReference>
<dbReference type="InterPro" id="IPR043129">
    <property type="entry name" value="ATPase_NBD"/>
</dbReference>
<dbReference type="SUPFAM" id="SSF53067">
    <property type="entry name" value="Actin-like ATPase domain"/>
    <property type="match status" value="2"/>
</dbReference>
<dbReference type="PANTHER" id="PTHR30005:SF0">
    <property type="entry name" value="RETROGRADE REGULATION PROTEIN 2"/>
    <property type="match status" value="1"/>
</dbReference>
<dbReference type="Gene3D" id="3.30.420.150">
    <property type="entry name" value="Exopolyphosphatase. Domain 2"/>
    <property type="match status" value="1"/>
</dbReference>
<dbReference type="InterPro" id="IPR050273">
    <property type="entry name" value="GppA/Ppx_hydrolase"/>
</dbReference>
<evidence type="ECO:0000256" key="1">
    <source>
        <dbReference type="ARBA" id="ARBA00007125"/>
    </source>
</evidence>